<accession>C5FVF5</accession>
<gene>
    <name evidence="2" type="ORF">MCYG_06708</name>
</gene>
<evidence type="ECO:0000256" key="1">
    <source>
        <dbReference type="SAM" id="MobiDB-lite"/>
    </source>
</evidence>
<evidence type="ECO:0000313" key="3">
    <source>
        <dbReference type="Proteomes" id="UP000002035"/>
    </source>
</evidence>
<feature type="region of interest" description="Disordered" evidence="1">
    <location>
        <begin position="15"/>
        <end position="46"/>
    </location>
</feature>
<dbReference type="AlphaFoldDB" id="C5FVF5"/>
<feature type="compositionally biased region" description="Polar residues" evidence="1">
    <location>
        <begin position="15"/>
        <end position="24"/>
    </location>
</feature>
<evidence type="ECO:0000313" key="2">
    <source>
        <dbReference type="EMBL" id="EEQ33889.1"/>
    </source>
</evidence>
<name>C5FVF5_ARTOC</name>
<dbReference type="VEuPathDB" id="FungiDB:MCYG_06708"/>
<proteinExistence type="predicted"/>
<sequence>MAGWGWSRHITTGSQAEGSINSRANKAPNGGSGSHPPSSTHPLVPLLSQQSFYPKTDGLSLNVNHGLSPSGRTAPATFNLLFLVCFESPSEWTGAVALQVSSKTGHENTPCFKATVEISLFSQQALFSRLFNSKNMSD</sequence>
<keyword evidence="3" id="KW-1185">Reference proteome</keyword>
<dbReference type="RefSeq" id="XP_002844744.1">
    <property type="nucleotide sequence ID" value="XM_002844698.1"/>
</dbReference>
<dbReference type="EMBL" id="DS995706">
    <property type="protein sequence ID" value="EEQ33889.1"/>
    <property type="molecule type" value="Genomic_DNA"/>
</dbReference>
<dbReference type="GeneID" id="9227142"/>
<reference evidence="3" key="1">
    <citation type="journal article" date="2012" name="MBio">
        <title>Comparative genome analysis of Trichophyton rubrum and related dermatophytes reveals candidate genes involved in infection.</title>
        <authorList>
            <person name="Martinez D.A."/>
            <person name="Oliver B.G."/>
            <person name="Graeser Y."/>
            <person name="Goldberg J.M."/>
            <person name="Li W."/>
            <person name="Martinez-Rossi N.M."/>
            <person name="Monod M."/>
            <person name="Shelest E."/>
            <person name="Barton R.C."/>
            <person name="Birch E."/>
            <person name="Brakhage A.A."/>
            <person name="Chen Z."/>
            <person name="Gurr S.J."/>
            <person name="Heiman D."/>
            <person name="Heitman J."/>
            <person name="Kosti I."/>
            <person name="Rossi A."/>
            <person name="Saif S."/>
            <person name="Samalova M."/>
            <person name="Saunders C.W."/>
            <person name="Shea T."/>
            <person name="Summerbell R.C."/>
            <person name="Xu J."/>
            <person name="Young S."/>
            <person name="Zeng Q."/>
            <person name="Birren B.W."/>
            <person name="Cuomo C.A."/>
            <person name="White T.C."/>
        </authorList>
    </citation>
    <scope>NUCLEOTIDE SEQUENCE [LARGE SCALE GENOMIC DNA]</scope>
    <source>
        <strain evidence="3">ATCC MYA-4605 / CBS 113480</strain>
    </source>
</reference>
<protein>
    <submittedName>
        <fullName evidence="2">Uncharacterized protein</fullName>
    </submittedName>
</protein>
<organism evidence="2 3">
    <name type="scientific">Arthroderma otae (strain ATCC MYA-4605 / CBS 113480)</name>
    <name type="common">Microsporum canis</name>
    <dbReference type="NCBI Taxonomy" id="554155"/>
    <lineage>
        <taxon>Eukaryota</taxon>
        <taxon>Fungi</taxon>
        <taxon>Dikarya</taxon>
        <taxon>Ascomycota</taxon>
        <taxon>Pezizomycotina</taxon>
        <taxon>Eurotiomycetes</taxon>
        <taxon>Eurotiomycetidae</taxon>
        <taxon>Onygenales</taxon>
        <taxon>Arthrodermataceae</taxon>
        <taxon>Microsporum</taxon>
    </lineage>
</organism>
<dbReference type="HOGENOM" id="CLU_1854778_0_0_1"/>
<dbReference type="Proteomes" id="UP000002035">
    <property type="component" value="Unassembled WGS sequence"/>
</dbReference>